<feature type="region of interest" description="ACP-binding" evidence="13">
    <location>
        <begin position="257"/>
        <end position="261"/>
    </location>
</feature>
<dbReference type="InterPro" id="IPR013751">
    <property type="entry name" value="ACP_syn_III_N"/>
</dbReference>
<feature type="active site" evidence="13">
    <location>
        <position position="256"/>
    </location>
</feature>
<comment type="domain">
    <text evidence="13">The last Arg residue of the ACP-binding site is essential for the weak association between ACP/AcpP and FabH.</text>
</comment>
<keyword evidence="8 13" id="KW-0443">Lipid metabolism</keyword>
<feature type="domain" description="Beta-ketoacyl-[acyl-carrier-protein] synthase III C-terminal" evidence="14">
    <location>
        <begin position="240"/>
        <end position="329"/>
    </location>
</feature>
<dbReference type="GO" id="GO:0033818">
    <property type="term" value="F:beta-ketoacyl-acyl-carrier-protein synthase III activity"/>
    <property type="evidence" value="ECO:0007669"/>
    <property type="project" value="UniProtKB-UniRule"/>
</dbReference>
<evidence type="ECO:0000256" key="9">
    <source>
        <dbReference type="ARBA" id="ARBA00023160"/>
    </source>
</evidence>
<evidence type="ECO:0000259" key="14">
    <source>
        <dbReference type="Pfam" id="PF08541"/>
    </source>
</evidence>
<keyword evidence="5 13" id="KW-0444">Lipid biosynthesis</keyword>
<dbReference type="UniPathway" id="UPA00094"/>
<comment type="function">
    <text evidence="13">Catalyzes the condensation reaction of fatty acid synthesis by the addition to an acyl acceptor of two carbons from malonyl-ACP. Catalyzes the first condensation reaction which initiates fatty acid synthesis and may therefore play a role in governing the total rate of fatty acid production. Possesses both acetoacetyl-ACP synthase and acetyl transacylase activities. Its substrate specificity determines the biosynthesis of branched-chain and/or straight-chain of fatty acids.</text>
</comment>
<evidence type="ECO:0000259" key="15">
    <source>
        <dbReference type="Pfam" id="PF08545"/>
    </source>
</evidence>
<evidence type="ECO:0000256" key="11">
    <source>
        <dbReference type="ARBA" id="ARBA00023315"/>
    </source>
</evidence>
<comment type="subunit">
    <text evidence="13">Homodimer.</text>
</comment>
<dbReference type="GO" id="GO:0006633">
    <property type="term" value="P:fatty acid biosynthetic process"/>
    <property type="evidence" value="ECO:0007669"/>
    <property type="project" value="UniProtKB-UniRule"/>
</dbReference>
<comment type="pathway">
    <text evidence="1 13">Lipid metabolism; fatty acid biosynthesis.</text>
</comment>
<dbReference type="GO" id="GO:0044550">
    <property type="term" value="P:secondary metabolite biosynthetic process"/>
    <property type="evidence" value="ECO:0007669"/>
    <property type="project" value="TreeGrafter"/>
</dbReference>
<keyword evidence="7 13" id="KW-0276">Fatty acid metabolism</keyword>
<keyword evidence="17" id="KW-1185">Reference proteome</keyword>
<evidence type="ECO:0000256" key="10">
    <source>
        <dbReference type="ARBA" id="ARBA00023268"/>
    </source>
</evidence>
<dbReference type="CDD" id="cd00830">
    <property type="entry name" value="KAS_III"/>
    <property type="match status" value="1"/>
</dbReference>
<gene>
    <name evidence="13 16" type="primary">fabH</name>
    <name evidence="16" type="ORF">GCM10007047_21680</name>
</gene>
<evidence type="ECO:0000256" key="5">
    <source>
        <dbReference type="ARBA" id="ARBA00022516"/>
    </source>
</evidence>
<organism evidence="16 17">
    <name type="scientific">Cerasicoccus arenae</name>
    <dbReference type="NCBI Taxonomy" id="424488"/>
    <lineage>
        <taxon>Bacteria</taxon>
        <taxon>Pseudomonadati</taxon>
        <taxon>Verrucomicrobiota</taxon>
        <taxon>Opitutia</taxon>
        <taxon>Puniceicoccales</taxon>
        <taxon>Cerasicoccaceae</taxon>
        <taxon>Cerasicoccus</taxon>
    </lineage>
</organism>
<dbReference type="AlphaFoldDB" id="A0A8J3GDT7"/>
<feature type="active site" evidence="13">
    <location>
        <position position="115"/>
    </location>
</feature>
<dbReference type="NCBIfam" id="NF006829">
    <property type="entry name" value="PRK09352.1"/>
    <property type="match status" value="1"/>
</dbReference>
<dbReference type="InterPro" id="IPR016039">
    <property type="entry name" value="Thiolase-like"/>
</dbReference>
<evidence type="ECO:0000256" key="13">
    <source>
        <dbReference type="HAMAP-Rule" id="MF_01815"/>
    </source>
</evidence>
<dbReference type="PANTHER" id="PTHR34069:SF2">
    <property type="entry name" value="BETA-KETOACYL-[ACYL-CARRIER-PROTEIN] SYNTHASE III"/>
    <property type="match status" value="1"/>
</dbReference>
<keyword evidence="9 13" id="KW-0275">Fatty acid biosynthesis</keyword>
<dbReference type="Gene3D" id="3.40.47.10">
    <property type="match status" value="1"/>
</dbReference>
<evidence type="ECO:0000256" key="2">
    <source>
        <dbReference type="ARBA" id="ARBA00008642"/>
    </source>
</evidence>
<comment type="caution">
    <text evidence="16">The sequence shown here is derived from an EMBL/GenBank/DDBJ whole genome shotgun (WGS) entry which is preliminary data.</text>
</comment>
<keyword evidence="4 13" id="KW-0963">Cytoplasm</keyword>
<dbReference type="PANTHER" id="PTHR34069">
    <property type="entry name" value="3-OXOACYL-[ACYL-CARRIER-PROTEIN] SYNTHASE 3"/>
    <property type="match status" value="1"/>
</dbReference>
<sequence>MSATSVLISGLGACIPDKIVTNDEIAELVDTSDEWIRSRSGIAERRVAGEGETASSLGACAARKALADAGVSRDEVDLIIVGTMSPDMPFPSTACLIQAELGLKPIAAFDVVAACSGFLYILEVGLQMMRSGNYRHALIIGAEKMSSILDWQDRSTCVLFGDGAGAALLTRSDLPDCGVGKVIIRADGSKMDLLNMPAGGSQLPASVDTVNTRQHFLKMNGKEIFKHAVREMGDITLEVIEKNGLKPEDIKCFIPHQANIRIIESISKRLGVSMDRFYVNIDRYGNTSAASVPIAMWEARQRGRFGPGDTILLTAFGAGLTWGGAVIRWPK</sequence>
<keyword evidence="6 13" id="KW-0808">Transferase</keyword>
<comment type="subcellular location">
    <subcellularLocation>
        <location evidence="13">Cytoplasm</location>
    </subcellularLocation>
</comment>
<evidence type="ECO:0000256" key="4">
    <source>
        <dbReference type="ARBA" id="ARBA00022490"/>
    </source>
</evidence>
<comment type="similarity">
    <text evidence="2 13">Belongs to the thiolase-like superfamily. FabH family.</text>
</comment>
<feature type="domain" description="Beta-ketoacyl-[acyl-carrier-protein] synthase III N-terminal" evidence="15">
    <location>
        <begin position="109"/>
        <end position="188"/>
    </location>
</feature>
<dbReference type="HAMAP" id="MF_01815">
    <property type="entry name" value="FabH"/>
    <property type="match status" value="1"/>
</dbReference>
<dbReference type="InterPro" id="IPR013747">
    <property type="entry name" value="ACP_syn_III_C"/>
</dbReference>
<reference evidence="16" key="2">
    <citation type="submission" date="2020-09" db="EMBL/GenBank/DDBJ databases">
        <authorList>
            <person name="Sun Q."/>
            <person name="Kim S."/>
        </authorList>
    </citation>
    <scope>NUCLEOTIDE SEQUENCE</scope>
    <source>
        <strain evidence="16">KCTC 12870</strain>
    </source>
</reference>
<dbReference type="Pfam" id="PF08541">
    <property type="entry name" value="ACP_syn_III_C"/>
    <property type="match status" value="1"/>
</dbReference>
<feature type="active site" evidence="13">
    <location>
        <position position="286"/>
    </location>
</feature>
<dbReference type="EMBL" id="BMXG01000012">
    <property type="protein sequence ID" value="GHC04539.1"/>
    <property type="molecule type" value="Genomic_DNA"/>
</dbReference>
<dbReference type="EC" id="2.3.1.180" evidence="3 13"/>
<reference evidence="16" key="1">
    <citation type="journal article" date="2014" name="Int. J. Syst. Evol. Microbiol.">
        <title>Complete genome sequence of Corynebacterium casei LMG S-19264T (=DSM 44701T), isolated from a smear-ripened cheese.</title>
        <authorList>
            <consortium name="US DOE Joint Genome Institute (JGI-PGF)"/>
            <person name="Walter F."/>
            <person name="Albersmeier A."/>
            <person name="Kalinowski J."/>
            <person name="Ruckert C."/>
        </authorList>
    </citation>
    <scope>NUCLEOTIDE SEQUENCE</scope>
    <source>
        <strain evidence="16">KCTC 12870</strain>
    </source>
</reference>
<dbReference type="GO" id="GO:0005737">
    <property type="term" value="C:cytoplasm"/>
    <property type="evidence" value="ECO:0007669"/>
    <property type="project" value="UniProtKB-SubCell"/>
</dbReference>
<dbReference type="Proteomes" id="UP000642829">
    <property type="component" value="Unassembled WGS sequence"/>
</dbReference>
<dbReference type="SUPFAM" id="SSF53901">
    <property type="entry name" value="Thiolase-like"/>
    <property type="match status" value="1"/>
</dbReference>
<evidence type="ECO:0000256" key="8">
    <source>
        <dbReference type="ARBA" id="ARBA00023098"/>
    </source>
</evidence>
<accession>A0A8J3GDT7</accession>
<dbReference type="GO" id="GO:0004315">
    <property type="term" value="F:3-oxoacyl-[acyl-carrier-protein] synthase activity"/>
    <property type="evidence" value="ECO:0007669"/>
    <property type="project" value="InterPro"/>
</dbReference>
<name>A0A8J3GDT7_9BACT</name>
<evidence type="ECO:0000256" key="1">
    <source>
        <dbReference type="ARBA" id="ARBA00005194"/>
    </source>
</evidence>
<dbReference type="InterPro" id="IPR004655">
    <property type="entry name" value="FabH"/>
</dbReference>
<proteinExistence type="inferred from homology"/>
<evidence type="ECO:0000256" key="6">
    <source>
        <dbReference type="ARBA" id="ARBA00022679"/>
    </source>
</evidence>
<dbReference type="RefSeq" id="WP_189514993.1">
    <property type="nucleotide sequence ID" value="NZ_BMXG01000012.1"/>
</dbReference>
<dbReference type="Pfam" id="PF08545">
    <property type="entry name" value="ACP_syn_III"/>
    <property type="match status" value="1"/>
</dbReference>
<evidence type="ECO:0000256" key="12">
    <source>
        <dbReference type="ARBA" id="ARBA00051096"/>
    </source>
</evidence>
<evidence type="ECO:0000256" key="3">
    <source>
        <dbReference type="ARBA" id="ARBA00012333"/>
    </source>
</evidence>
<keyword evidence="11 13" id="KW-0012">Acyltransferase</keyword>
<dbReference type="FunFam" id="3.40.47.10:FF:000004">
    <property type="entry name" value="3-oxoacyl-[acyl-carrier-protein] synthase 3"/>
    <property type="match status" value="1"/>
</dbReference>
<protein>
    <recommendedName>
        <fullName evidence="3 13">Beta-ketoacyl-[acyl-carrier-protein] synthase III</fullName>
        <shortName evidence="13">Beta-ketoacyl-ACP synthase III</shortName>
        <shortName evidence="13">KAS III</shortName>
        <ecNumber evidence="3 13">2.3.1.180</ecNumber>
    </recommendedName>
    <alternativeName>
        <fullName evidence="13">3-oxoacyl-[acyl-carrier-protein] synthase 3</fullName>
    </alternativeName>
    <alternativeName>
        <fullName evidence="13">3-oxoacyl-[acyl-carrier-protein] synthase III</fullName>
    </alternativeName>
</protein>
<evidence type="ECO:0000313" key="16">
    <source>
        <dbReference type="EMBL" id="GHC04539.1"/>
    </source>
</evidence>
<comment type="catalytic activity">
    <reaction evidence="12">
        <text>malonyl-[ACP] + acetyl-CoA + H(+) = 3-oxobutanoyl-[ACP] + CO2 + CoA</text>
        <dbReference type="Rhea" id="RHEA:12080"/>
        <dbReference type="Rhea" id="RHEA-COMP:9623"/>
        <dbReference type="Rhea" id="RHEA-COMP:9625"/>
        <dbReference type="ChEBI" id="CHEBI:15378"/>
        <dbReference type="ChEBI" id="CHEBI:16526"/>
        <dbReference type="ChEBI" id="CHEBI:57287"/>
        <dbReference type="ChEBI" id="CHEBI:57288"/>
        <dbReference type="ChEBI" id="CHEBI:78449"/>
        <dbReference type="ChEBI" id="CHEBI:78450"/>
        <dbReference type="EC" id="2.3.1.180"/>
    </reaction>
    <physiologicalReaction direction="left-to-right" evidence="12">
        <dbReference type="Rhea" id="RHEA:12081"/>
    </physiologicalReaction>
</comment>
<keyword evidence="10 13" id="KW-0511">Multifunctional enzyme</keyword>
<dbReference type="NCBIfam" id="TIGR00747">
    <property type="entry name" value="fabH"/>
    <property type="match status" value="1"/>
</dbReference>
<evidence type="ECO:0000313" key="17">
    <source>
        <dbReference type="Proteomes" id="UP000642829"/>
    </source>
</evidence>
<evidence type="ECO:0000256" key="7">
    <source>
        <dbReference type="ARBA" id="ARBA00022832"/>
    </source>
</evidence>